<proteinExistence type="predicted"/>
<dbReference type="EMBL" id="MU971340">
    <property type="protein sequence ID" value="KAK9240290.1"/>
    <property type="molecule type" value="Genomic_DNA"/>
</dbReference>
<sequence length="186" mass="20969">MSDPQTSAVLASRATMQQPQTDVRTETGHDLPSATPRDARILHLMMASMGVTSYQDRVPLQIMDFAYRYTTAILEDSLLYADHSRSSNPTTATAANTQITVDDIRLSVAARVNYQFKPVPQKELMLELAQERNRRPLPPVGHTYGIRLPPEKYCLTAKDLDIDEEAKELPDDEDQSLPEPKRQRSD</sequence>
<gene>
    <name evidence="1" type="ORF">V1525DRAFT_395545</name>
</gene>
<accession>A0ACC3T9Q4</accession>
<evidence type="ECO:0000313" key="2">
    <source>
        <dbReference type="Proteomes" id="UP001433508"/>
    </source>
</evidence>
<comment type="caution">
    <text evidence="1">The sequence shown here is derived from an EMBL/GenBank/DDBJ whole genome shotgun (WGS) entry which is preliminary data.</text>
</comment>
<keyword evidence="2" id="KW-1185">Reference proteome</keyword>
<organism evidence="1 2">
    <name type="scientific">Lipomyces kononenkoae</name>
    <name type="common">Yeast</name>
    <dbReference type="NCBI Taxonomy" id="34357"/>
    <lineage>
        <taxon>Eukaryota</taxon>
        <taxon>Fungi</taxon>
        <taxon>Dikarya</taxon>
        <taxon>Ascomycota</taxon>
        <taxon>Saccharomycotina</taxon>
        <taxon>Lipomycetes</taxon>
        <taxon>Lipomycetales</taxon>
        <taxon>Lipomycetaceae</taxon>
        <taxon>Lipomyces</taxon>
    </lineage>
</organism>
<protein>
    <submittedName>
        <fullName evidence="1">Transcription initiation factor TFIID subunit 9</fullName>
    </submittedName>
</protein>
<name>A0ACC3T9Q4_LIPKO</name>
<reference evidence="2" key="1">
    <citation type="journal article" date="2024" name="Front. Bioeng. Biotechnol.">
        <title>Genome-scale model development and genomic sequencing of the oleaginous clade Lipomyces.</title>
        <authorList>
            <person name="Czajka J.J."/>
            <person name="Han Y."/>
            <person name="Kim J."/>
            <person name="Mondo S.J."/>
            <person name="Hofstad B.A."/>
            <person name="Robles A."/>
            <person name="Haridas S."/>
            <person name="Riley R."/>
            <person name="LaButti K."/>
            <person name="Pangilinan J."/>
            <person name="Andreopoulos W."/>
            <person name="Lipzen A."/>
            <person name="Yan J."/>
            <person name="Wang M."/>
            <person name="Ng V."/>
            <person name="Grigoriev I.V."/>
            <person name="Spatafora J.W."/>
            <person name="Magnuson J.K."/>
            <person name="Baker S.E."/>
            <person name="Pomraning K.R."/>
        </authorList>
    </citation>
    <scope>NUCLEOTIDE SEQUENCE [LARGE SCALE GENOMIC DNA]</scope>
    <source>
        <strain evidence="2">CBS 7786</strain>
    </source>
</reference>
<dbReference type="Proteomes" id="UP001433508">
    <property type="component" value="Unassembled WGS sequence"/>
</dbReference>
<evidence type="ECO:0000313" key="1">
    <source>
        <dbReference type="EMBL" id="KAK9240290.1"/>
    </source>
</evidence>